<reference evidence="4" key="1">
    <citation type="submission" date="2021-06" db="EMBL/GenBank/DDBJ databases">
        <authorList>
            <person name="Kallberg Y."/>
            <person name="Tangrot J."/>
            <person name="Rosling A."/>
        </authorList>
    </citation>
    <scope>NUCLEOTIDE SEQUENCE</scope>
    <source>
        <strain evidence="4">UK204</strain>
    </source>
</reference>
<sequence length="341" mass="38557">MDLVYSYDTQSNSWSTINLANDSAIRKNNLKAIVDNNGKMYLFGGRFNVTRYNDMLILNTISLKWEIGTTENAPSPRSLYGATYVSKMYIVYLGGYYAISNKDGVSLSLKEIYYYDMVDDMWLTRVTSGTIPSDRDSFSSVLGLDGQRIIIFGGTNNLNNLTPREALYVLNLVNFEWSIPKVSGKIPGSRYWHQANVVNRYMVISFGFDYDKNVDTDILLLDISNDEEYIWTTYFDPNVPPPSPEPTKVSLTQTTTPIPVKIGVAIGTCLVIIFSLLGGFYLYKWNKNRTENLRAIPTPGGEGNNYFNHEATRNSVYNHGQETIPAHQNAYNYGQRMSSTP</sequence>
<dbReference type="Proteomes" id="UP000789570">
    <property type="component" value="Unassembled WGS sequence"/>
</dbReference>
<keyword evidence="5" id="KW-1185">Reference proteome</keyword>
<keyword evidence="3" id="KW-0812">Transmembrane</keyword>
<keyword evidence="3" id="KW-1133">Transmembrane helix</keyword>
<name>A0A9N9HIK7_9GLOM</name>
<evidence type="ECO:0000256" key="3">
    <source>
        <dbReference type="SAM" id="Phobius"/>
    </source>
</evidence>
<accession>A0A9N9HIK7</accession>
<dbReference type="AlphaFoldDB" id="A0A9N9HIK7"/>
<dbReference type="PANTHER" id="PTHR46093:SF18">
    <property type="entry name" value="FIBRONECTIN TYPE-III DOMAIN-CONTAINING PROTEIN"/>
    <property type="match status" value="1"/>
</dbReference>
<dbReference type="SUPFAM" id="SSF117281">
    <property type="entry name" value="Kelch motif"/>
    <property type="match status" value="1"/>
</dbReference>
<protein>
    <submittedName>
        <fullName evidence="4">10486_t:CDS:1</fullName>
    </submittedName>
</protein>
<dbReference type="Pfam" id="PF24681">
    <property type="entry name" value="Kelch_KLHDC2_KLHL20_DRC7"/>
    <property type="match status" value="1"/>
</dbReference>
<evidence type="ECO:0000313" key="5">
    <source>
        <dbReference type="Proteomes" id="UP000789570"/>
    </source>
</evidence>
<gene>
    <name evidence="4" type="ORF">FCALED_LOCUS12661</name>
</gene>
<dbReference type="Gene3D" id="2.120.10.80">
    <property type="entry name" value="Kelch-type beta propeller"/>
    <property type="match status" value="1"/>
</dbReference>
<keyword evidence="2" id="KW-0677">Repeat</keyword>
<evidence type="ECO:0000313" key="4">
    <source>
        <dbReference type="EMBL" id="CAG8684188.1"/>
    </source>
</evidence>
<feature type="transmembrane region" description="Helical" evidence="3">
    <location>
        <begin position="262"/>
        <end position="283"/>
    </location>
</feature>
<dbReference type="PANTHER" id="PTHR46093">
    <property type="entry name" value="ACYL-COA-BINDING DOMAIN-CONTAINING PROTEIN 5"/>
    <property type="match status" value="1"/>
</dbReference>
<proteinExistence type="predicted"/>
<evidence type="ECO:0000256" key="2">
    <source>
        <dbReference type="ARBA" id="ARBA00022737"/>
    </source>
</evidence>
<dbReference type="InterPro" id="IPR015915">
    <property type="entry name" value="Kelch-typ_b-propeller"/>
</dbReference>
<keyword evidence="3" id="KW-0472">Membrane</keyword>
<evidence type="ECO:0000256" key="1">
    <source>
        <dbReference type="ARBA" id="ARBA00022441"/>
    </source>
</evidence>
<keyword evidence="1" id="KW-0880">Kelch repeat</keyword>
<dbReference type="OrthoDB" id="1932706at2759"/>
<comment type="caution">
    <text evidence="4">The sequence shown here is derived from an EMBL/GenBank/DDBJ whole genome shotgun (WGS) entry which is preliminary data.</text>
</comment>
<dbReference type="EMBL" id="CAJVPQ010006385">
    <property type="protein sequence ID" value="CAG8684188.1"/>
    <property type="molecule type" value="Genomic_DNA"/>
</dbReference>
<organism evidence="4 5">
    <name type="scientific">Funneliformis caledonium</name>
    <dbReference type="NCBI Taxonomy" id="1117310"/>
    <lineage>
        <taxon>Eukaryota</taxon>
        <taxon>Fungi</taxon>
        <taxon>Fungi incertae sedis</taxon>
        <taxon>Mucoromycota</taxon>
        <taxon>Glomeromycotina</taxon>
        <taxon>Glomeromycetes</taxon>
        <taxon>Glomerales</taxon>
        <taxon>Glomeraceae</taxon>
        <taxon>Funneliformis</taxon>
    </lineage>
</organism>